<comment type="caution">
    <text evidence="1">The sequence shown here is derived from an EMBL/GenBank/DDBJ whole genome shotgun (WGS) entry which is preliminary data.</text>
</comment>
<name>A0A4U5Q8E8_POPAL</name>
<accession>A0A4U5Q8E8</accession>
<protein>
    <submittedName>
        <fullName evidence="1">Uncharacterized protein</fullName>
    </submittedName>
</protein>
<gene>
    <name evidence="1" type="ORF">D5086_0000142800</name>
</gene>
<sequence>MTLTYQPCTDQLATGSNTYAFNSPLLKQSSSCALYVNIHNKSFSFPSFEDGTDSLEGYPPIDSPPYDVGLSLSISLPCVSEYNSLGGFKCSMPETLSSSIVAIVPMQATEFSFMPLYKFGGKDRMRMAITV</sequence>
<dbReference type="EMBL" id="RCHU01000459">
    <property type="protein sequence ID" value="TKS04555.1"/>
    <property type="molecule type" value="Genomic_DNA"/>
</dbReference>
<evidence type="ECO:0000313" key="1">
    <source>
        <dbReference type="EMBL" id="TKS04555.1"/>
    </source>
</evidence>
<dbReference type="AlphaFoldDB" id="A0A4U5Q8E8"/>
<reference evidence="1" key="1">
    <citation type="submission" date="2018-10" db="EMBL/GenBank/DDBJ databases">
        <title>Population genomic analysis revealed the cold adaptation of white poplar.</title>
        <authorList>
            <person name="Liu Y.-J."/>
        </authorList>
    </citation>
    <scope>NUCLEOTIDE SEQUENCE [LARGE SCALE GENOMIC DNA]</scope>
    <source>
        <strain evidence="1">PAL-ZL1</strain>
    </source>
</reference>
<proteinExistence type="predicted"/>
<organism evidence="1">
    <name type="scientific">Populus alba</name>
    <name type="common">White poplar</name>
    <dbReference type="NCBI Taxonomy" id="43335"/>
    <lineage>
        <taxon>Eukaryota</taxon>
        <taxon>Viridiplantae</taxon>
        <taxon>Streptophyta</taxon>
        <taxon>Embryophyta</taxon>
        <taxon>Tracheophyta</taxon>
        <taxon>Spermatophyta</taxon>
        <taxon>Magnoliopsida</taxon>
        <taxon>eudicotyledons</taxon>
        <taxon>Gunneridae</taxon>
        <taxon>Pentapetalae</taxon>
        <taxon>rosids</taxon>
        <taxon>fabids</taxon>
        <taxon>Malpighiales</taxon>
        <taxon>Salicaceae</taxon>
        <taxon>Saliceae</taxon>
        <taxon>Populus</taxon>
    </lineage>
</organism>